<dbReference type="RefSeq" id="WP_084121806.1">
    <property type="nucleotide sequence ID" value="NZ_LT838813.1"/>
</dbReference>
<gene>
    <name evidence="2" type="ORF">SAMN00777080_3691</name>
</gene>
<dbReference type="STRING" id="758820.SAMN00777080_3691"/>
<protein>
    <recommendedName>
        <fullName evidence="4">Lipocalin-like domain-containing protein</fullName>
    </recommendedName>
</protein>
<evidence type="ECO:0000313" key="2">
    <source>
        <dbReference type="EMBL" id="SMD45050.1"/>
    </source>
</evidence>
<feature type="chain" id="PRO_5012506675" description="Lipocalin-like domain-containing protein" evidence="1">
    <location>
        <begin position="23"/>
        <end position="153"/>
    </location>
</feature>
<organism evidence="2 3">
    <name type="scientific">Aquiflexum balticum DSM 16537</name>
    <dbReference type="NCBI Taxonomy" id="758820"/>
    <lineage>
        <taxon>Bacteria</taxon>
        <taxon>Pseudomonadati</taxon>
        <taxon>Bacteroidota</taxon>
        <taxon>Cytophagia</taxon>
        <taxon>Cytophagales</taxon>
        <taxon>Cyclobacteriaceae</taxon>
        <taxon>Aquiflexum</taxon>
    </lineage>
</organism>
<name>A0A1W2H826_9BACT</name>
<sequence>MKNIHIQKIIKPFIFSSFLAFSLLFSSCGEDPSDPQPTVQEQTRLILVSSPWKMTKVTVDGFDQTNVYRDLVLTFLNTQYNSVNGKGVWPASGFWNFDNSEATAFVRSDGVRVEIQNISESSLRLSLDWDETTFITSGRTLSLEGQHIFEFGK</sequence>
<dbReference type="PROSITE" id="PS51257">
    <property type="entry name" value="PROKAR_LIPOPROTEIN"/>
    <property type="match status" value="1"/>
</dbReference>
<dbReference type="EMBL" id="LT838813">
    <property type="protein sequence ID" value="SMD45050.1"/>
    <property type="molecule type" value="Genomic_DNA"/>
</dbReference>
<accession>A0A1W2H826</accession>
<feature type="signal peptide" evidence="1">
    <location>
        <begin position="1"/>
        <end position="22"/>
    </location>
</feature>
<keyword evidence="3" id="KW-1185">Reference proteome</keyword>
<evidence type="ECO:0000313" key="3">
    <source>
        <dbReference type="Proteomes" id="UP000192333"/>
    </source>
</evidence>
<dbReference type="AlphaFoldDB" id="A0A1W2H826"/>
<evidence type="ECO:0008006" key="4">
    <source>
        <dbReference type="Google" id="ProtNLM"/>
    </source>
</evidence>
<dbReference type="OrthoDB" id="838398at2"/>
<evidence type="ECO:0000256" key="1">
    <source>
        <dbReference type="SAM" id="SignalP"/>
    </source>
</evidence>
<reference evidence="3" key="1">
    <citation type="submission" date="2017-04" db="EMBL/GenBank/DDBJ databases">
        <authorList>
            <person name="Varghese N."/>
            <person name="Submissions S."/>
        </authorList>
    </citation>
    <scope>NUCLEOTIDE SEQUENCE [LARGE SCALE GENOMIC DNA]</scope>
    <source>
        <strain evidence="3">DSM 16537</strain>
    </source>
</reference>
<proteinExistence type="predicted"/>
<keyword evidence="1" id="KW-0732">Signal</keyword>
<dbReference type="Proteomes" id="UP000192333">
    <property type="component" value="Chromosome I"/>
</dbReference>